<evidence type="ECO:0000256" key="1">
    <source>
        <dbReference type="SAM" id="MobiDB-lite"/>
    </source>
</evidence>
<dbReference type="EMBL" id="MFKH01000016">
    <property type="protein sequence ID" value="OGG36775.1"/>
    <property type="molecule type" value="Genomic_DNA"/>
</dbReference>
<evidence type="ECO:0000313" key="3">
    <source>
        <dbReference type="Proteomes" id="UP000176273"/>
    </source>
</evidence>
<feature type="compositionally biased region" description="Pro residues" evidence="1">
    <location>
        <begin position="439"/>
        <end position="459"/>
    </location>
</feature>
<feature type="region of interest" description="Disordered" evidence="1">
    <location>
        <begin position="432"/>
        <end position="465"/>
    </location>
</feature>
<dbReference type="Proteomes" id="UP000176273">
    <property type="component" value="Unassembled WGS sequence"/>
</dbReference>
<dbReference type="STRING" id="1798468.A2110_01035"/>
<name>A0A1F6BIL3_9BACT</name>
<gene>
    <name evidence="2" type="ORF">A2110_01035</name>
</gene>
<accession>A0A1F6BIL3</accession>
<dbReference type="AlphaFoldDB" id="A0A1F6BIL3"/>
<sequence length="482" mass="52122">MKTILRVSIGSVILGVAAVLAFANLAAAQGVSVIYPVSELGNCTSEGECRTFCDSPDNREACIAFAERQGIIETGKANQMRAVTRLETDIMAKGPGGCVTREECDAFCRVEENLRECLSYGVNEGFMTQAEADDIIAKAERGGPGGCTSESECRAFCQDQTHARECLQFAANEGKISQEEADLLAQRAGTRPRPREPKEDIDVEKAQAVLSQGAGPGGCSTMDGCEAYCEDGTHMDECMSFAVEHGLAPAEQIKRMQTMMRGGPGGCQGPEACDAYCSTPEHGEECMRFTIENGLMDPEEIEQIKKEMEIVRKLNTGAVSGPGGCNSKETCSAYCADEAHVEECVQFAGRTGMMTAERVQTMMGRTEEARREMEMREEGIMPEGFEGMPFQDLREVMPFQELREGMPPGDMMREIQQFMPPEGFVPPEGMYNPPSGDMGPPPGGEMGPPPGGEMAPPPEQSGSLLNTVREIFIEPFAKALGL</sequence>
<organism evidence="2 3">
    <name type="scientific">Candidatus Jorgensenbacteria bacterium GWA1_54_12</name>
    <dbReference type="NCBI Taxonomy" id="1798468"/>
    <lineage>
        <taxon>Bacteria</taxon>
        <taxon>Candidatus Joergenseniibacteriota</taxon>
    </lineage>
</organism>
<protein>
    <submittedName>
        <fullName evidence="2">Uncharacterized protein</fullName>
    </submittedName>
</protein>
<evidence type="ECO:0000313" key="2">
    <source>
        <dbReference type="EMBL" id="OGG36775.1"/>
    </source>
</evidence>
<comment type="caution">
    <text evidence="2">The sequence shown here is derived from an EMBL/GenBank/DDBJ whole genome shotgun (WGS) entry which is preliminary data.</text>
</comment>
<proteinExistence type="predicted"/>
<reference evidence="2 3" key="1">
    <citation type="journal article" date="2016" name="Nat. Commun.">
        <title>Thousands of microbial genomes shed light on interconnected biogeochemical processes in an aquifer system.</title>
        <authorList>
            <person name="Anantharaman K."/>
            <person name="Brown C.T."/>
            <person name="Hug L.A."/>
            <person name="Sharon I."/>
            <person name="Castelle C.J."/>
            <person name="Probst A.J."/>
            <person name="Thomas B.C."/>
            <person name="Singh A."/>
            <person name="Wilkins M.J."/>
            <person name="Karaoz U."/>
            <person name="Brodie E.L."/>
            <person name="Williams K.H."/>
            <person name="Hubbard S.S."/>
            <person name="Banfield J.F."/>
        </authorList>
    </citation>
    <scope>NUCLEOTIDE SEQUENCE [LARGE SCALE GENOMIC DNA]</scope>
</reference>